<dbReference type="PANTHER" id="PTHR43620:SF7">
    <property type="entry name" value="GLYCEROPHOSPHODIESTER PHOSPHODIESTERASE GDPD5-RELATED"/>
    <property type="match status" value="1"/>
</dbReference>
<dbReference type="GO" id="GO:0006071">
    <property type="term" value="P:glycerol metabolic process"/>
    <property type="evidence" value="ECO:0007669"/>
    <property type="project" value="UniProtKB-KW"/>
</dbReference>
<evidence type="ECO:0000256" key="3">
    <source>
        <dbReference type="ARBA" id="ARBA00022729"/>
    </source>
</evidence>
<dbReference type="InterPro" id="IPR017946">
    <property type="entry name" value="PLC-like_Pdiesterase_TIM-brl"/>
</dbReference>
<evidence type="ECO:0000256" key="8">
    <source>
        <dbReference type="SAM" id="SignalP"/>
    </source>
</evidence>
<dbReference type="InterPro" id="IPR030395">
    <property type="entry name" value="GP_PDE_dom"/>
</dbReference>
<name>A0A176QEH4_9MICO</name>
<comment type="similarity">
    <text evidence="1">Belongs to the glycerophosphoryl diester phosphodiesterase family.</text>
</comment>
<accession>A0A176QEH4</accession>
<dbReference type="STRING" id="262209.AWH69_08825"/>
<gene>
    <name evidence="10" type="ORF">AWH69_08825</name>
</gene>
<dbReference type="EMBL" id="LQZG01000002">
    <property type="protein sequence ID" value="OAB88084.1"/>
    <property type="molecule type" value="Genomic_DNA"/>
</dbReference>
<proteinExistence type="inferred from homology"/>
<keyword evidence="3 8" id="KW-0732">Signal</keyword>
<dbReference type="Pfam" id="PF03009">
    <property type="entry name" value="GDPD"/>
    <property type="match status" value="1"/>
</dbReference>
<protein>
    <recommendedName>
        <fullName evidence="2">glycerophosphodiester phosphodiesterase</fullName>
        <ecNumber evidence="2">3.1.4.46</ecNumber>
    </recommendedName>
</protein>
<evidence type="ECO:0000256" key="1">
    <source>
        <dbReference type="ARBA" id="ARBA00007277"/>
    </source>
</evidence>
<comment type="catalytic activity">
    <reaction evidence="6">
        <text>a sn-glycero-3-phosphodiester + H2O = an alcohol + sn-glycerol 3-phosphate + H(+)</text>
        <dbReference type="Rhea" id="RHEA:12969"/>
        <dbReference type="ChEBI" id="CHEBI:15377"/>
        <dbReference type="ChEBI" id="CHEBI:15378"/>
        <dbReference type="ChEBI" id="CHEBI:30879"/>
        <dbReference type="ChEBI" id="CHEBI:57597"/>
        <dbReference type="ChEBI" id="CHEBI:83408"/>
        <dbReference type="EC" id="3.1.4.46"/>
    </reaction>
</comment>
<dbReference type="PROSITE" id="PS51704">
    <property type="entry name" value="GP_PDE"/>
    <property type="match status" value="1"/>
</dbReference>
<comment type="caution">
    <text evidence="10">The sequence shown here is derived from an EMBL/GenBank/DDBJ whole genome shotgun (WGS) entry which is preliminary data.</text>
</comment>
<dbReference type="Proteomes" id="UP000076976">
    <property type="component" value="Unassembled WGS sequence"/>
</dbReference>
<feature type="signal peptide" evidence="8">
    <location>
        <begin position="1"/>
        <end position="22"/>
    </location>
</feature>
<feature type="domain" description="GP-PDE" evidence="9">
    <location>
        <begin position="52"/>
        <end position="377"/>
    </location>
</feature>
<organism evidence="10 11">
    <name type="scientific">Janibacter melonis</name>
    <dbReference type="NCBI Taxonomy" id="262209"/>
    <lineage>
        <taxon>Bacteria</taxon>
        <taxon>Bacillati</taxon>
        <taxon>Actinomycetota</taxon>
        <taxon>Actinomycetes</taxon>
        <taxon>Micrococcales</taxon>
        <taxon>Intrasporangiaceae</taxon>
        <taxon>Janibacter</taxon>
    </lineage>
</organism>
<keyword evidence="4" id="KW-0319">Glycerol metabolism</keyword>
<feature type="chain" id="PRO_5008048830" description="glycerophosphodiester phosphodiesterase" evidence="8">
    <location>
        <begin position="23"/>
        <end position="385"/>
    </location>
</feature>
<evidence type="ECO:0000313" key="11">
    <source>
        <dbReference type="Proteomes" id="UP000076976"/>
    </source>
</evidence>
<evidence type="ECO:0000256" key="6">
    <source>
        <dbReference type="ARBA" id="ARBA00047512"/>
    </source>
</evidence>
<reference evidence="10 11" key="1">
    <citation type="submission" date="2016-01" db="EMBL/GenBank/DDBJ databases">
        <title>Janibacter melonis strain CD11_4 genome sequencing and assembly.</title>
        <authorList>
            <person name="Nair G.R."/>
            <person name="Kaur G."/>
            <person name="Chander A.M."/>
            <person name="Mayilraj S."/>
        </authorList>
    </citation>
    <scope>NUCLEOTIDE SEQUENCE [LARGE SCALE GENOMIC DNA]</scope>
    <source>
        <strain evidence="10 11">CD11-4</strain>
    </source>
</reference>
<evidence type="ECO:0000259" key="9">
    <source>
        <dbReference type="PROSITE" id="PS51704"/>
    </source>
</evidence>
<dbReference type="PANTHER" id="PTHR43620">
    <property type="entry name" value="GLYCEROPHOSPHORYL DIESTER PHOSPHODIESTERASE"/>
    <property type="match status" value="1"/>
</dbReference>
<evidence type="ECO:0000256" key="2">
    <source>
        <dbReference type="ARBA" id="ARBA00012247"/>
    </source>
</evidence>
<sequence>MTPTKIATGVLAAAALAAPAAAAVSAPAPALDTQTQSVTGGPGLRETDMIRPLVVAHRGASGYRPEHTLAAYELAVGQGADYIEPDLVMTRDGVLVDRHEPEIGGTTDVAQRPEFADRRTTKLLDGVRTTGWFVDDFTLAELKTLRATERLGELREESAMYDGRFEVPTFEEVLRQREELSRRTGRVIGVIPEIKHSTYLHAEGFDPEREVARLARKHHLDHRRAPLWVQSFELTALKDLREQHGFRARTTFLTTAKGGPFDLSGRGTTYAQLTTPAAMKDLSRWIDGYGPEKSQVIPRRADGSLGTPTTFVRDAHAVGLTVMPWTFRAENSFLPTDYRVGDDPSHFGRAIDEARAFLETDVDGIFCDQPDVCVQARTEMLHERG</sequence>
<dbReference type="Gene3D" id="3.20.20.190">
    <property type="entry name" value="Phosphatidylinositol (PI) phosphodiesterase"/>
    <property type="match status" value="1"/>
</dbReference>
<evidence type="ECO:0000256" key="5">
    <source>
        <dbReference type="ARBA" id="ARBA00022801"/>
    </source>
</evidence>
<dbReference type="AlphaFoldDB" id="A0A176QEH4"/>
<dbReference type="GO" id="GO:0008889">
    <property type="term" value="F:glycerophosphodiester phosphodiesterase activity"/>
    <property type="evidence" value="ECO:0007669"/>
    <property type="project" value="UniProtKB-EC"/>
</dbReference>
<dbReference type="GO" id="GO:0006629">
    <property type="term" value="P:lipid metabolic process"/>
    <property type="evidence" value="ECO:0007669"/>
    <property type="project" value="InterPro"/>
</dbReference>
<feature type="region of interest" description="Disordered" evidence="7">
    <location>
        <begin position="26"/>
        <end position="45"/>
    </location>
</feature>
<dbReference type="RefSeq" id="WP_068274081.1">
    <property type="nucleotide sequence ID" value="NZ_LQZG01000002.1"/>
</dbReference>
<keyword evidence="5" id="KW-0378">Hydrolase</keyword>
<evidence type="ECO:0000256" key="4">
    <source>
        <dbReference type="ARBA" id="ARBA00022798"/>
    </source>
</evidence>
<dbReference type="SUPFAM" id="SSF51695">
    <property type="entry name" value="PLC-like phosphodiesterases"/>
    <property type="match status" value="1"/>
</dbReference>
<keyword evidence="11" id="KW-1185">Reference proteome</keyword>
<evidence type="ECO:0000256" key="7">
    <source>
        <dbReference type="SAM" id="MobiDB-lite"/>
    </source>
</evidence>
<dbReference type="GO" id="GO:0042597">
    <property type="term" value="C:periplasmic space"/>
    <property type="evidence" value="ECO:0007669"/>
    <property type="project" value="TreeGrafter"/>
</dbReference>
<evidence type="ECO:0000313" key="10">
    <source>
        <dbReference type="EMBL" id="OAB88084.1"/>
    </source>
</evidence>
<dbReference type="EC" id="3.1.4.46" evidence="2"/>